<evidence type="ECO:0000259" key="3">
    <source>
        <dbReference type="Pfam" id="PF03732"/>
    </source>
</evidence>
<evidence type="ECO:0000256" key="1">
    <source>
        <dbReference type="SAM" id="Coils"/>
    </source>
</evidence>
<dbReference type="OrthoDB" id="1748993at2759"/>
<feature type="domain" description="Retrotransposon gag" evidence="3">
    <location>
        <begin position="152"/>
        <end position="215"/>
    </location>
</feature>
<dbReference type="Pfam" id="PF03732">
    <property type="entry name" value="Retrotrans_gag"/>
    <property type="match status" value="1"/>
</dbReference>
<keyword evidence="1" id="KW-0175">Coiled coil</keyword>
<dbReference type="PANTHER" id="PTHR33223:SF11">
    <property type="entry name" value="ELEMENT PROTEIN, PUTATIVE-RELATED"/>
    <property type="match status" value="1"/>
</dbReference>
<dbReference type="RefSeq" id="XP_016480820.1">
    <property type="nucleotide sequence ID" value="XM_016625334.1"/>
</dbReference>
<reference evidence="4" key="1">
    <citation type="submission" date="2025-08" db="UniProtKB">
        <authorList>
            <consortium name="RefSeq"/>
        </authorList>
    </citation>
    <scope>IDENTIFICATION</scope>
</reference>
<protein>
    <recommendedName>
        <fullName evidence="3">Retrotransposon gag domain-containing protein</fullName>
    </recommendedName>
</protein>
<feature type="region of interest" description="Disordered" evidence="2">
    <location>
        <begin position="252"/>
        <end position="294"/>
    </location>
</feature>
<name>A0A1S4AW42_TOBAC</name>
<feature type="coiled-coil region" evidence="1">
    <location>
        <begin position="44"/>
        <end position="71"/>
    </location>
</feature>
<gene>
    <name evidence="4" type="primary">LOC107801914</name>
</gene>
<dbReference type="KEGG" id="nta:107801914"/>
<organism evidence="4">
    <name type="scientific">Nicotiana tabacum</name>
    <name type="common">Common tobacco</name>
    <dbReference type="NCBI Taxonomy" id="4097"/>
    <lineage>
        <taxon>Eukaryota</taxon>
        <taxon>Viridiplantae</taxon>
        <taxon>Streptophyta</taxon>
        <taxon>Embryophyta</taxon>
        <taxon>Tracheophyta</taxon>
        <taxon>Spermatophyta</taxon>
        <taxon>Magnoliopsida</taxon>
        <taxon>eudicotyledons</taxon>
        <taxon>Gunneridae</taxon>
        <taxon>Pentapetalae</taxon>
        <taxon>asterids</taxon>
        <taxon>lamiids</taxon>
        <taxon>Solanales</taxon>
        <taxon>Solanaceae</taxon>
        <taxon>Nicotianoideae</taxon>
        <taxon>Nicotianeae</taxon>
        <taxon>Nicotiana</taxon>
    </lineage>
</organism>
<dbReference type="PANTHER" id="PTHR33223">
    <property type="entry name" value="CCHC-TYPE DOMAIN-CONTAINING PROTEIN"/>
    <property type="match status" value="1"/>
</dbReference>
<evidence type="ECO:0000313" key="4">
    <source>
        <dbReference type="RefSeq" id="XP_016480820.1"/>
    </source>
</evidence>
<proteinExistence type="predicted"/>
<accession>A0A1S4AW42</accession>
<dbReference type="PaxDb" id="4097-A0A1S4AW42"/>
<evidence type="ECO:0000256" key="2">
    <source>
        <dbReference type="SAM" id="MobiDB-lite"/>
    </source>
</evidence>
<sequence length="408" mass="46443">MLEKPTQGDVEDMIPTKIVAATDEPSATRTGNTRIVTNVGDNALTSILKKMEEMENENKILRDQMKEHQERVDKIPGAPKLLPKCDVGRFVEQPYSEGVAPHPIPKTFKMLPYLKIYDGTTDREDHLIHYVIAVKGNDLSKEQVPFVLLKKFDETLTGGALTWHSQLPARSISTFEEMADKFAIAHAGAKKAEARVNDIFVIQQMTGEGLRDFLTHEIPPTTWEEIHNAYYAEVRADEDDLNGSLQRLISVQTEARRDRRNNGRRGQPPHFNRERHQPYICTSNPPPPRHAHVMPRHKAPIRNERGIPLLLSAHNFCVSPLEIVYTLEKLGTNVQWPQKIKSDPSTRRSNVLCEFHQERGHKIEDCIGLRQEIVRMLNHGYLKELLSNNGRANFARVRDPSQGPPKPP</sequence>
<dbReference type="AlphaFoldDB" id="A0A1S4AW42"/>
<dbReference type="InterPro" id="IPR005162">
    <property type="entry name" value="Retrotrans_gag_dom"/>
</dbReference>